<dbReference type="OrthoDB" id="197400at2759"/>
<name>A0A1R2CEI5_9CILI</name>
<evidence type="ECO:0000313" key="1">
    <source>
        <dbReference type="EMBL" id="OMJ87421.1"/>
    </source>
</evidence>
<proteinExistence type="predicted"/>
<comment type="caution">
    <text evidence="1">The sequence shown here is derived from an EMBL/GenBank/DDBJ whole genome shotgun (WGS) entry which is preliminary data.</text>
</comment>
<gene>
    <name evidence="1" type="ORF">SteCoe_10838</name>
</gene>
<evidence type="ECO:0000313" key="2">
    <source>
        <dbReference type="Proteomes" id="UP000187209"/>
    </source>
</evidence>
<dbReference type="AlphaFoldDB" id="A0A1R2CEI5"/>
<dbReference type="InterPro" id="IPR047313">
    <property type="entry name" value="SMN_C"/>
</dbReference>
<evidence type="ECO:0008006" key="3">
    <source>
        <dbReference type="Google" id="ProtNLM"/>
    </source>
</evidence>
<dbReference type="CDD" id="cd22852">
    <property type="entry name" value="SMN_C"/>
    <property type="match status" value="1"/>
</dbReference>
<sequence length="82" mass="9404">MNNHEDAIMKSFQELAKQCHDSRAEPIRPIEVNVQGAGSEIPIIMPAVDNEELRPLLLAWYYAGYYTGRHQALQEHKVNKNN</sequence>
<reference evidence="1 2" key="1">
    <citation type="submission" date="2016-11" db="EMBL/GenBank/DDBJ databases">
        <title>The macronuclear genome of Stentor coeruleus: a giant cell with tiny introns.</title>
        <authorList>
            <person name="Slabodnick M."/>
            <person name="Ruby J.G."/>
            <person name="Reiff S.B."/>
            <person name="Swart E.C."/>
            <person name="Gosai S."/>
            <person name="Prabakaran S."/>
            <person name="Witkowska E."/>
            <person name="Larue G.E."/>
            <person name="Fisher S."/>
            <person name="Freeman R.M."/>
            <person name="Gunawardena J."/>
            <person name="Chu W."/>
            <person name="Stover N.A."/>
            <person name="Gregory B.D."/>
            <person name="Nowacki M."/>
            <person name="Derisi J."/>
            <person name="Roy S.W."/>
            <person name="Marshall W.F."/>
            <person name="Sood P."/>
        </authorList>
    </citation>
    <scope>NUCLEOTIDE SEQUENCE [LARGE SCALE GENOMIC DNA]</scope>
    <source>
        <strain evidence="1">WM001</strain>
    </source>
</reference>
<dbReference type="Proteomes" id="UP000187209">
    <property type="component" value="Unassembled WGS sequence"/>
</dbReference>
<accession>A0A1R2CEI5</accession>
<dbReference type="EMBL" id="MPUH01000177">
    <property type="protein sequence ID" value="OMJ87421.1"/>
    <property type="molecule type" value="Genomic_DNA"/>
</dbReference>
<protein>
    <recommendedName>
        <fullName evidence="3">Survival motor neuron Tudor domain-containing protein</fullName>
    </recommendedName>
</protein>
<keyword evidence="2" id="KW-1185">Reference proteome</keyword>
<organism evidence="1 2">
    <name type="scientific">Stentor coeruleus</name>
    <dbReference type="NCBI Taxonomy" id="5963"/>
    <lineage>
        <taxon>Eukaryota</taxon>
        <taxon>Sar</taxon>
        <taxon>Alveolata</taxon>
        <taxon>Ciliophora</taxon>
        <taxon>Postciliodesmatophora</taxon>
        <taxon>Heterotrichea</taxon>
        <taxon>Heterotrichida</taxon>
        <taxon>Stentoridae</taxon>
        <taxon>Stentor</taxon>
    </lineage>
</organism>